<dbReference type="Proteomes" id="UP000268007">
    <property type="component" value="Unassembled WGS sequence"/>
</dbReference>
<dbReference type="AlphaFoldDB" id="A0A495IYS3"/>
<accession>A0A495IYS3</accession>
<sequence length="201" mass="23786">MRTKHIIWLVLGALFFLVLYGFFTAFETQYSTVEIKQKIGGVLICNTQYDTDIHKGQYLITYEYKNNLGKLFKIGDGAYFNREWKKDEKLIIWKDWVILKTGNWIGTDKIIIGKFKTKKWQDYEFTPDSIEKNDIWRALKTHSLLNYCCPTSYISKIDNGKIEVVYRFRINETDNQMDNRKILYQIQPETGKPVITAVLKK</sequence>
<dbReference type="RefSeq" id="WP_121197220.1">
    <property type="nucleotide sequence ID" value="NZ_RBKU01000001.1"/>
</dbReference>
<evidence type="ECO:0000256" key="1">
    <source>
        <dbReference type="SAM" id="Phobius"/>
    </source>
</evidence>
<comment type="caution">
    <text evidence="2">The sequence shown here is derived from an EMBL/GenBank/DDBJ whole genome shotgun (WGS) entry which is preliminary data.</text>
</comment>
<dbReference type="EMBL" id="RBKU01000001">
    <property type="protein sequence ID" value="RKR81531.1"/>
    <property type="molecule type" value="Genomic_DNA"/>
</dbReference>
<evidence type="ECO:0000313" key="2">
    <source>
        <dbReference type="EMBL" id="RKR81531.1"/>
    </source>
</evidence>
<reference evidence="2 3" key="1">
    <citation type="submission" date="2018-10" db="EMBL/GenBank/DDBJ databases">
        <title>Genomic Encyclopedia of Archaeal and Bacterial Type Strains, Phase II (KMG-II): from individual species to whole genera.</title>
        <authorList>
            <person name="Goeker M."/>
        </authorList>
    </citation>
    <scope>NUCLEOTIDE SEQUENCE [LARGE SCALE GENOMIC DNA]</scope>
    <source>
        <strain evidence="2 3">DSM 18602</strain>
    </source>
</reference>
<organism evidence="2 3">
    <name type="scientific">Mucilaginibacter gracilis</name>
    <dbReference type="NCBI Taxonomy" id="423350"/>
    <lineage>
        <taxon>Bacteria</taxon>
        <taxon>Pseudomonadati</taxon>
        <taxon>Bacteroidota</taxon>
        <taxon>Sphingobacteriia</taxon>
        <taxon>Sphingobacteriales</taxon>
        <taxon>Sphingobacteriaceae</taxon>
        <taxon>Mucilaginibacter</taxon>
    </lineage>
</organism>
<feature type="transmembrane region" description="Helical" evidence="1">
    <location>
        <begin position="6"/>
        <end position="26"/>
    </location>
</feature>
<gene>
    <name evidence="2" type="ORF">BDD43_1678</name>
</gene>
<proteinExistence type="predicted"/>
<protein>
    <submittedName>
        <fullName evidence="2">Uncharacterized protein</fullName>
    </submittedName>
</protein>
<name>A0A495IYS3_9SPHI</name>
<keyword evidence="3" id="KW-1185">Reference proteome</keyword>
<keyword evidence="1" id="KW-0472">Membrane</keyword>
<dbReference type="OrthoDB" id="796360at2"/>
<keyword evidence="1" id="KW-0812">Transmembrane</keyword>
<evidence type="ECO:0000313" key="3">
    <source>
        <dbReference type="Proteomes" id="UP000268007"/>
    </source>
</evidence>
<keyword evidence="1" id="KW-1133">Transmembrane helix</keyword>